<keyword evidence="3" id="KW-1185">Reference proteome</keyword>
<organism evidence="2 3">
    <name type="scientific">Porphyromonas canoris</name>
    <dbReference type="NCBI Taxonomy" id="36875"/>
    <lineage>
        <taxon>Bacteria</taxon>
        <taxon>Pseudomonadati</taxon>
        <taxon>Bacteroidota</taxon>
        <taxon>Bacteroidia</taxon>
        <taxon>Bacteroidales</taxon>
        <taxon>Porphyromonadaceae</taxon>
        <taxon>Porphyromonas</taxon>
    </lineage>
</organism>
<sequence>MLQWGLTIVLLLTTTIAVSQNGTSGKSLKLSVDVESAPRVGEPFKVSFTIDAKARGIKLGSLDPSLKIILGPSIASGERQIISNGKRESSSFSSFSYMIMAEKEGTFKIPAASVKVGSATYNSAVQTFKVFPADTKKGSETTAADGSTKHIDLNKGVFFKLILSKTTMYEQEGFLASFKIYSLYDFSFNDVKFPEFDGFLSQSIESPGQIQLTPEQYNGRLYLTGIIKQFFLTPQRSGELIIPVGKFDLTVSVPVQRAQDDMDAIFGNYLGSYQNIEKTFSSQATRIKVKPLPIPVPEGFNGAIGQFSMDASAPLSVIKSGESYKIVVKVSGKGNLKLMDIPKPVFPTDFEVYDPQENQDITISESGASGQREVSYFAVPRSQGDYTIPAIRLVYFDPAQGQYKTISSKPFKLHVDKGDGTQVASVSNFTQNEDASILSTDIHYIKKLPSKAHTLPSRNRIGYILSYIAIVLLTIAIFFILRSKNNEKTDNVAYRSKRAGSVARKWLKQAEESLKRGDSDEYYETLLRGMVDYLGSKLNIPMSTWSKETAEEKLLSFGASKELQQETVSLLSQLEFSRYAQDQSISQREELYRQCVSLIGQIEEIKKR</sequence>
<keyword evidence="1" id="KW-0812">Transmembrane</keyword>
<proteinExistence type="predicted"/>
<evidence type="ECO:0000313" key="3">
    <source>
        <dbReference type="Proteomes" id="UP000030101"/>
    </source>
</evidence>
<keyword evidence="1" id="KW-0472">Membrane</keyword>
<dbReference type="EMBL" id="JQZV01000013">
    <property type="protein sequence ID" value="KGN92047.1"/>
    <property type="molecule type" value="Genomic_DNA"/>
</dbReference>
<dbReference type="PANTHER" id="PTHR40940:SF2">
    <property type="entry name" value="BATD"/>
    <property type="match status" value="1"/>
</dbReference>
<keyword evidence="1" id="KW-1133">Transmembrane helix</keyword>
<gene>
    <name evidence="2" type="ORF">HQ43_08365</name>
</gene>
<evidence type="ECO:0000313" key="2">
    <source>
        <dbReference type="EMBL" id="KGN92047.1"/>
    </source>
</evidence>
<dbReference type="InterPro" id="IPR025738">
    <property type="entry name" value="BatD"/>
</dbReference>
<dbReference type="Pfam" id="PF13584">
    <property type="entry name" value="BatD"/>
    <property type="match status" value="2"/>
</dbReference>
<dbReference type="PANTHER" id="PTHR40940">
    <property type="entry name" value="PROTEIN BATD-RELATED"/>
    <property type="match status" value="1"/>
</dbReference>
<accession>A0ABR4XL00</accession>
<name>A0ABR4XL00_9PORP</name>
<protein>
    <recommendedName>
        <fullName evidence="4">Oxygen tolerance</fullName>
    </recommendedName>
</protein>
<dbReference type="Proteomes" id="UP000030101">
    <property type="component" value="Unassembled WGS sequence"/>
</dbReference>
<evidence type="ECO:0000256" key="1">
    <source>
        <dbReference type="SAM" id="Phobius"/>
    </source>
</evidence>
<reference evidence="2 3" key="1">
    <citation type="submission" date="2014-08" db="EMBL/GenBank/DDBJ databases">
        <title>Porphyromonas canoris strain:OH2762 Genome sequencing.</title>
        <authorList>
            <person name="Wallis C."/>
            <person name="Deusch O."/>
            <person name="O'Flynn C."/>
            <person name="Davis I."/>
            <person name="Jospin G."/>
            <person name="Darling A.E."/>
            <person name="Coil D.A."/>
            <person name="Alexiev A."/>
            <person name="Horsfall A."/>
            <person name="Kirkwood N."/>
            <person name="Harris S."/>
            <person name="Eisen J.A."/>
        </authorList>
    </citation>
    <scope>NUCLEOTIDE SEQUENCE [LARGE SCALE GENOMIC DNA]</scope>
    <source>
        <strain evidence="3">COT-108 OH2762</strain>
    </source>
</reference>
<feature type="transmembrane region" description="Helical" evidence="1">
    <location>
        <begin position="461"/>
        <end position="481"/>
    </location>
</feature>
<evidence type="ECO:0008006" key="4">
    <source>
        <dbReference type="Google" id="ProtNLM"/>
    </source>
</evidence>
<comment type="caution">
    <text evidence="2">The sequence shown here is derived from an EMBL/GenBank/DDBJ whole genome shotgun (WGS) entry which is preliminary data.</text>
</comment>